<gene>
    <name evidence="2" type="ORF">C667_22344</name>
</gene>
<dbReference type="OrthoDB" id="8527488at2"/>
<organism evidence="2 3">
    <name type="scientific">Thauera phenylacetica B4P</name>
    <dbReference type="NCBI Taxonomy" id="1234382"/>
    <lineage>
        <taxon>Bacteria</taxon>
        <taxon>Pseudomonadati</taxon>
        <taxon>Pseudomonadota</taxon>
        <taxon>Betaproteobacteria</taxon>
        <taxon>Rhodocyclales</taxon>
        <taxon>Zoogloeaceae</taxon>
        <taxon>Thauera</taxon>
    </lineage>
</organism>
<keyword evidence="1" id="KW-0472">Membrane</keyword>
<feature type="transmembrane region" description="Helical" evidence="1">
    <location>
        <begin position="20"/>
        <end position="44"/>
    </location>
</feature>
<evidence type="ECO:0000313" key="2">
    <source>
        <dbReference type="EMBL" id="ENO91822.1"/>
    </source>
</evidence>
<comment type="caution">
    <text evidence="2">The sequence shown here is derived from an EMBL/GenBank/DDBJ whole genome shotgun (WGS) entry which is preliminary data.</text>
</comment>
<dbReference type="AlphaFoldDB" id="N6ZB89"/>
<sequence length="168" mass="17563">MTNAPRPGSRTAAPPGARGARWLVGLVGGAFLLLIAAFVGMIFLAQDEIRLNAVGPIAAAPGAERGGVVFHGTANIWEVRGRLTQDGARRALLAIDLVGPTSQPAPAGLPLRLELERVDGTGAPVALEHRLLRPGSLVANSAPLEPGPWRLRIALPEIEAVQEFSVEP</sequence>
<keyword evidence="3" id="KW-1185">Reference proteome</keyword>
<dbReference type="EMBL" id="AMXF01000365">
    <property type="protein sequence ID" value="ENO91822.1"/>
    <property type="molecule type" value="Genomic_DNA"/>
</dbReference>
<evidence type="ECO:0008006" key="4">
    <source>
        <dbReference type="Google" id="ProtNLM"/>
    </source>
</evidence>
<accession>N6ZB89</accession>
<proteinExistence type="predicted"/>
<dbReference type="RefSeq" id="WP_004385228.1">
    <property type="nucleotide sequence ID" value="NZ_AMXF01000365.1"/>
</dbReference>
<keyword evidence="1" id="KW-0812">Transmembrane</keyword>
<evidence type="ECO:0000256" key="1">
    <source>
        <dbReference type="SAM" id="Phobius"/>
    </source>
</evidence>
<protein>
    <recommendedName>
        <fullName evidence="4">FixH family protein</fullName>
    </recommendedName>
</protein>
<reference evidence="2 3" key="1">
    <citation type="submission" date="2012-09" db="EMBL/GenBank/DDBJ databases">
        <title>Draft Genome Sequences of 6 Strains from Genus Thauera.</title>
        <authorList>
            <person name="Liu B."/>
            <person name="Shapleigh J.P."/>
            <person name="Frostegard A.H."/>
        </authorList>
    </citation>
    <scope>NUCLEOTIDE SEQUENCE [LARGE SCALE GENOMIC DNA]</scope>
    <source>
        <strain evidence="2 3">B4P</strain>
    </source>
</reference>
<keyword evidence="1" id="KW-1133">Transmembrane helix</keyword>
<dbReference type="Proteomes" id="UP000013047">
    <property type="component" value="Unassembled WGS sequence"/>
</dbReference>
<evidence type="ECO:0000313" key="3">
    <source>
        <dbReference type="Proteomes" id="UP000013047"/>
    </source>
</evidence>
<name>N6ZB89_9RHOO</name>